<dbReference type="EMBL" id="AP023368">
    <property type="protein sequence ID" value="BCJ99476.1"/>
    <property type="molecule type" value="Genomic_DNA"/>
</dbReference>
<evidence type="ECO:0000256" key="1">
    <source>
        <dbReference type="SAM" id="SignalP"/>
    </source>
</evidence>
<proteinExistence type="predicted"/>
<name>A0A7I8DT56_9FIRM</name>
<evidence type="ECO:0000313" key="4">
    <source>
        <dbReference type="Proteomes" id="UP000515703"/>
    </source>
</evidence>
<gene>
    <name evidence="3" type="ORF">bsdcttw_25170</name>
</gene>
<reference evidence="3 4" key="1">
    <citation type="submission" date="2020-08" db="EMBL/GenBank/DDBJ databases">
        <title>Draft genome sequencing of an Anaerocolumna strain isolated from anoxic soil subjected to BSD treatment.</title>
        <authorList>
            <person name="Uek A."/>
            <person name="Tonouchi A."/>
        </authorList>
    </citation>
    <scope>NUCLEOTIDE SEQUENCE [LARGE SCALE GENOMIC DNA]</scope>
    <source>
        <strain evidence="3 4">CTTW</strain>
    </source>
</reference>
<dbReference type="RefSeq" id="WP_185255244.1">
    <property type="nucleotide sequence ID" value="NZ_AP023368.1"/>
</dbReference>
<sequence>MISKKIGAVILSSALIVSALPIQSLAAADLIQTTKIAAGVQSGAAVSSEDLESMINTVKSKITIPSELSEFSYNYYTGDPYSNNTWNLIWSTKDGSKSINVNSDSKGHITYYSYYTNQSYKPVYLQSELKDKADAFIKGITPDIFSKLQYIQTSSTASYNGSYTYQYQRVENGIPMPDNTVSVSVNYQTGVVTTYSSNWLYDVTIPSSNAKITKDAAAALIGKNSKMTLSYQSAYTTDNNGKSTAKAFLVYSPEKSYIAVDALTGKVYDTQNLWNTAYSSKEEASLDMGSAKAGNLTPQESAEVDSIKGLISKNDAINAIKGNTKLLFDKNMTSITANLYKNTNINGTTAYVWNVSFSDPREVKEGSTNSYRAYAYASVDAKTGKIMSYYSSTNNYYNTTKDKWNDTKIKYTAKQGKSIFEGFLKTEIPDYFKNSSYTGTSNDYIIAYKDSKPVYGGYTYNYQRMNENIPYAGNNISGAVDGVTGKIYNFNYNWDTQLTFEAPTNIISADKAFTNYIANEGYHLVYEVYYKNAVSSSSYTQTPLVRLVYRTDISPDYISPFTGKQLDYDGKEYVKPTSLYNYTDIQGNSSARNIILLANMGIGFEGGLFKPTQAITTTELNDFISKAGFYADSSKYKLTGTSVSRMDAAKYAVQVLGLEKAAKISGIYTLNVADQSLINQSDLGYAAIAFGLKLLVPNNSNQLHASDNLTRQDAADLIVAMLNSQE</sequence>
<evidence type="ECO:0000259" key="2">
    <source>
        <dbReference type="Pfam" id="PF16244"/>
    </source>
</evidence>
<evidence type="ECO:0000313" key="3">
    <source>
        <dbReference type="EMBL" id="BCJ99476.1"/>
    </source>
</evidence>
<dbReference type="KEGG" id="acht:bsdcttw_25170"/>
<feature type="signal peptide" evidence="1">
    <location>
        <begin position="1"/>
        <end position="26"/>
    </location>
</feature>
<feature type="domain" description="YcdB/YcdC repeated" evidence="2">
    <location>
        <begin position="344"/>
        <end position="494"/>
    </location>
</feature>
<reference evidence="3 4" key="2">
    <citation type="submission" date="2020-08" db="EMBL/GenBank/DDBJ databases">
        <authorList>
            <person name="Ueki A."/>
            <person name="Tonouchi A."/>
        </authorList>
    </citation>
    <scope>NUCLEOTIDE SEQUENCE [LARGE SCALE GENOMIC DNA]</scope>
    <source>
        <strain evidence="3 4">CTTW</strain>
    </source>
</reference>
<feature type="chain" id="PRO_5029746509" description="YcdB/YcdC repeated domain-containing protein" evidence="1">
    <location>
        <begin position="27"/>
        <end position="726"/>
    </location>
</feature>
<dbReference type="AlphaFoldDB" id="A0A7I8DT56"/>
<keyword evidence="4" id="KW-1185">Reference proteome</keyword>
<protein>
    <recommendedName>
        <fullName evidence="2">YcdB/YcdC repeated domain-containing protein</fullName>
    </recommendedName>
</protein>
<feature type="domain" description="YcdB/YcdC repeated" evidence="2">
    <location>
        <begin position="53"/>
        <end position="199"/>
    </location>
</feature>
<dbReference type="InterPro" id="IPR032599">
    <property type="entry name" value="YcdB/YcdC_rep_domain"/>
</dbReference>
<accession>A0A7I8DT56</accession>
<dbReference type="Proteomes" id="UP000515703">
    <property type="component" value="Chromosome"/>
</dbReference>
<dbReference type="Pfam" id="PF16244">
    <property type="entry name" value="DUF4901"/>
    <property type="match status" value="2"/>
</dbReference>
<keyword evidence="1" id="KW-0732">Signal</keyword>
<organism evidence="3 4">
    <name type="scientific">Anaerocolumna chitinilytica</name>
    <dbReference type="NCBI Taxonomy" id="1727145"/>
    <lineage>
        <taxon>Bacteria</taxon>
        <taxon>Bacillati</taxon>
        <taxon>Bacillota</taxon>
        <taxon>Clostridia</taxon>
        <taxon>Lachnospirales</taxon>
        <taxon>Lachnospiraceae</taxon>
        <taxon>Anaerocolumna</taxon>
    </lineage>
</organism>